<dbReference type="Proteomes" id="UP001139494">
    <property type="component" value="Unassembled WGS sequence"/>
</dbReference>
<dbReference type="GO" id="GO:0006355">
    <property type="term" value="P:regulation of DNA-templated transcription"/>
    <property type="evidence" value="ECO:0007669"/>
    <property type="project" value="InterPro"/>
</dbReference>
<evidence type="ECO:0000313" key="2">
    <source>
        <dbReference type="EMBL" id="MCQ4332898.1"/>
    </source>
</evidence>
<dbReference type="EMBL" id="JAHLKM010000004">
    <property type="protein sequence ID" value="MCQ4332898.1"/>
    <property type="molecule type" value="Genomic_DNA"/>
</dbReference>
<dbReference type="CDD" id="cd22231">
    <property type="entry name" value="RHH_NikR_HicB-like"/>
    <property type="match status" value="1"/>
</dbReference>
<dbReference type="PANTHER" id="PTHR36215:SF1">
    <property type="entry name" value="BLL4998 PROTEIN"/>
    <property type="match status" value="1"/>
</dbReference>
<organism evidence="2 3">
    <name type="scientific">Natronomonas aquatica</name>
    <dbReference type="NCBI Taxonomy" id="2841590"/>
    <lineage>
        <taxon>Archaea</taxon>
        <taxon>Methanobacteriati</taxon>
        <taxon>Methanobacteriota</taxon>
        <taxon>Stenosarchaea group</taxon>
        <taxon>Halobacteria</taxon>
        <taxon>Halobacteriales</taxon>
        <taxon>Natronomonadaceae</taxon>
        <taxon>Natronomonas</taxon>
    </lineage>
</organism>
<proteinExistence type="predicted"/>
<comment type="caution">
    <text evidence="2">The sequence shown here is derived from an EMBL/GenBank/DDBJ whole genome shotgun (WGS) entry which is preliminary data.</text>
</comment>
<dbReference type="AlphaFoldDB" id="A0A9R1CSA1"/>
<name>A0A9R1CSA1_9EURY</name>
<dbReference type="Pfam" id="PF01402">
    <property type="entry name" value="RHH_1"/>
    <property type="match status" value="1"/>
</dbReference>
<sequence length="57" mass="6700">MERVTLRIPKQQIEEVERMVDTGQFPNRSEAIRSAVREMINEQETDAAEKTRPWAKV</sequence>
<dbReference type="SUPFAM" id="SSF47598">
    <property type="entry name" value="Ribbon-helix-helix"/>
    <property type="match status" value="1"/>
</dbReference>
<reference evidence="2" key="1">
    <citation type="journal article" date="2023" name="Front. Microbiol.">
        <title>Genomic-based phylogenetic and metabolic analyses of the genus Natronomonas, and description of Natronomonas aquatica sp. nov.</title>
        <authorList>
            <person name="Garcia-Roldan A."/>
            <person name="Duran-Viseras A."/>
            <person name="de la Haba R.R."/>
            <person name="Corral P."/>
            <person name="Sanchez-Porro C."/>
            <person name="Ventosa A."/>
        </authorList>
    </citation>
    <scope>NUCLEOTIDE SEQUENCE</scope>
    <source>
        <strain evidence="2">F2-12</strain>
    </source>
</reference>
<dbReference type="RefSeq" id="WP_256028839.1">
    <property type="nucleotide sequence ID" value="NZ_JAHLKM010000004.1"/>
</dbReference>
<dbReference type="InterPro" id="IPR010985">
    <property type="entry name" value="Ribbon_hlx_hlx"/>
</dbReference>
<protein>
    <submittedName>
        <fullName evidence="2">Ribbon-helix-helix domain-containing protein</fullName>
    </submittedName>
</protein>
<accession>A0A9R1CSA1</accession>
<gene>
    <name evidence="2" type="ORF">KM295_05180</name>
</gene>
<keyword evidence="3" id="KW-1185">Reference proteome</keyword>
<dbReference type="Gene3D" id="1.10.1220.10">
    <property type="entry name" value="Met repressor-like"/>
    <property type="match status" value="1"/>
</dbReference>
<evidence type="ECO:0000259" key="1">
    <source>
        <dbReference type="Pfam" id="PF01402"/>
    </source>
</evidence>
<dbReference type="InterPro" id="IPR002145">
    <property type="entry name" value="CopG"/>
</dbReference>
<dbReference type="PANTHER" id="PTHR36215">
    <property type="entry name" value="BLL4998 PROTEIN"/>
    <property type="match status" value="1"/>
</dbReference>
<feature type="domain" description="Ribbon-helix-helix protein CopG" evidence="1">
    <location>
        <begin position="2"/>
        <end position="40"/>
    </location>
</feature>
<dbReference type="InterPro" id="IPR013321">
    <property type="entry name" value="Arc_rbn_hlx_hlx"/>
</dbReference>
<evidence type="ECO:0000313" key="3">
    <source>
        <dbReference type="Proteomes" id="UP001139494"/>
    </source>
</evidence>